<evidence type="ECO:0000313" key="9">
    <source>
        <dbReference type="Proteomes" id="UP000809349"/>
    </source>
</evidence>
<dbReference type="InterPro" id="IPR042094">
    <property type="entry name" value="T2SS_GspF_sf"/>
</dbReference>
<accession>A0ABS7SRJ0</accession>
<evidence type="ECO:0000256" key="2">
    <source>
        <dbReference type="ARBA" id="ARBA00022475"/>
    </source>
</evidence>
<comment type="caution">
    <text evidence="8">The sequence shown here is derived from an EMBL/GenBank/DDBJ whole genome shotgun (WGS) entry which is preliminary data.</text>
</comment>
<evidence type="ECO:0000259" key="7">
    <source>
        <dbReference type="Pfam" id="PF00482"/>
    </source>
</evidence>
<organism evidence="8 9">
    <name type="scientific">Massilia soli</name>
    <dbReference type="NCBI Taxonomy" id="2792854"/>
    <lineage>
        <taxon>Bacteria</taxon>
        <taxon>Pseudomonadati</taxon>
        <taxon>Pseudomonadota</taxon>
        <taxon>Betaproteobacteria</taxon>
        <taxon>Burkholderiales</taxon>
        <taxon>Oxalobacteraceae</taxon>
        <taxon>Telluria group</taxon>
        <taxon>Massilia</taxon>
    </lineage>
</organism>
<keyword evidence="5 6" id="KW-0472">Membrane</keyword>
<evidence type="ECO:0000256" key="1">
    <source>
        <dbReference type="ARBA" id="ARBA00004651"/>
    </source>
</evidence>
<feature type="transmembrane region" description="Helical" evidence="6">
    <location>
        <begin position="300"/>
        <end position="319"/>
    </location>
</feature>
<keyword evidence="3 6" id="KW-0812">Transmembrane</keyword>
<evidence type="ECO:0000313" key="8">
    <source>
        <dbReference type="EMBL" id="MBZ2208556.1"/>
    </source>
</evidence>
<dbReference type="EMBL" id="JAFBIL020000005">
    <property type="protein sequence ID" value="MBZ2208556.1"/>
    <property type="molecule type" value="Genomic_DNA"/>
</dbReference>
<feature type="transmembrane region" description="Helical" evidence="6">
    <location>
        <begin position="6"/>
        <end position="27"/>
    </location>
</feature>
<gene>
    <name evidence="8" type="ORF">I4X03_014925</name>
</gene>
<reference evidence="8 9" key="2">
    <citation type="submission" date="2021-08" db="EMBL/GenBank/DDBJ databases">
        <title>Massilia sp. R798.</title>
        <authorList>
            <person name="Baek J.H."/>
            <person name="Jung H.S."/>
            <person name="Kim K.R."/>
            <person name="Jeon C.O."/>
        </authorList>
    </citation>
    <scope>NUCLEOTIDE SEQUENCE [LARGE SCALE GENOMIC DNA]</scope>
    <source>
        <strain evidence="8 9">R798</strain>
    </source>
</reference>
<feature type="transmembrane region" description="Helical" evidence="6">
    <location>
        <begin position="119"/>
        <end position="138"/>
    </location>
</feature>
<dbReference type="Gene3D" id="1.20.81.30">
    <property type="entry name" value="Type II secretion system (T2SS), domain F"/>
    <property type="match status" value="1"/>
</dbReference>
<sequence length="323" mass="34861">MDSLYILFATLIFVAVVLLIEGAYIAWNASRGPAAERLNRRVRVMSGEHGGKAVSITKKRALSANPLALKVLQAMPRVGTLDRLLLQSGKTWSVAQFVVISLGAAVLAFVAAGWFAAPWLVKLAIAAIAFSVPLQLVLKARARRINRIEVQLPDALDLMSRALRAGHAFPTALKMAGDEMKDPLGSELSNAFDEVNFGVSMPDALQNLANRIPSTDVRYFVIAVLIQRDTGGNLSELLESISTIIRDRIKLLGQVRVLSAEGKMSAWVLSLLPLGAGALIQLTNPKFLAVLFSDPAGQKMIGAAAGMMLVGIMVMRKIIRIRV</sequence>
<feature type="domain" description="Type II secretion system protein GspF" evidence="7">
    <location>
        <begin position="156"/>
        <end position="277"/>
    </location>
</feature>
<dbReference type="InterPro" id="IPR018076">
    <property type="entry name" value="T2SS_GspF_dom"/>
</dbReference>
<dbReference type="Proteomes" id="UP000809349">
    <property type="component" value="Unassembled WGS sequence"/>
</dbReference>
<evidence type="ECO:0000256" key="3">
    <source>
        <dbReference type="ARBA" id="ARBA00022692"/>
    </source>
</evidence>
<keyword evidence="2" id="KW-1003">Cell membrane</keyword>
<feature type="transmembrane region" description="Helical" evidence="6">
    <location>
        <begin position="92"/>
        <end position="113"/>
    </location>
</feature>
<dbReference type="PANTHER" id="PTHR35007:SF1">
    <property type="entry name" value="PILUS ASSEMBLY PROTEIN"/>
    <property type="match status" value="1"/>
</dbReference>
<dbReference type="Pfam" id="PF00482">
    <property type="entry name" value="T2SSF"/>
    <property type="match status" value="1"/>
</dbReference>
<name>A0ABS7SRJ0_9BURK</name>
<reference evidence="8 9" key="1">
    <citation type="submission" date="2021-01" db="EMBL/GenBank/DDBJ databases">
        <authorList>
            <person name="Ruan W."/>
            <person name="Khan S.A."/>
            <person name="Jeon C.O."/>
        </authorList>
    </citation>
    <scope>NUCLEOTIDE SEQUENCE [LARGE SCALE GENOMIC DNA]</scope>
    <source>
        <strain evidence="8 9">R798</strain>
    </source>
</reference>
<evidence type="ECO:0000256" key="5">
    <source>
        <dbReference type="ARBA" id="ARBA00023136"/>
    </source>
</evidence>
<protein>
    <submittedName>
        <fullName evidence="8">Type II secretion system F family protein</fullName>
    </submittedName>
</protein>
<dbReference type="PANTHER" id="PTHR35007">
    <property type="entry name" value="INTEGRAL MEMBRANE PROTEIN-RELATED"/>
    <property type="match status" value="1"/>
</dbReference>
<feature type="transmembrane region" description="Helical" evidence="6">
    <location>
        <begin position="264"/>
        <end position="280"/>
    </location>
</feature>
<keyword evidence="4 6" id="KW-1133">Transmembrane helix</keyword>
<proteinExistence type="predicted"/>
<evidence type="ECO:0000256" key="6">
    <source>
        <dbReference type="SAM" id="Phobius"/>
    </source>
</evidence>
<keyword evidence="9" id="KW-1185">Reference proteome</keyword>
<dbReference type="RefSeq" id="WP_223469033.1">
    <property type="nucleotide sequence ID" value="NZ_JAFBIL020000005.1"/>
</dbReference>
<comment type="subcellular location">
    <subcellularLocation>
        <location evidence="1">Cell membrane</location>
        <topology evidence="1">Multi-pass membrane protein</topology>
    </subcellularLocation>
</comment>
<evidence type="ECO:0000256" key="4">
    <source>
        <dbReference type="ARBA" id="ARBA00022989"/>
    </source>
</evidence>